<gene>
    <name evidence="3" type="ORF">QF030_006603</name>
</gene>
<dbReference type="InterPro" id="IPR013216">
    <property type="entry name" value="Methyltransf_11"/>
</dbReference>
<dbReference type="Gene3D" id="3.40.50.150">
    <property type="entry name" value="Vaccinia Virus protein VP39"/>
    <property type="match status" value="1"/>
</dbReference>
<dbReference type="GO" id="GO:0008168">
    <property type="term" value="F:methyltransferase activity"/>
    <property type="evidence" value="ECO:0007669"/>
    <property type="project" value="UniProtKB-KW"/>
</dbReference>
<dbReference type="EMBL" id="JAUSWV010000002">
    <property type="protein sequence ID" value="MDQ0584425.1"/>
    <property type="molecule type" value="Genomic_DNA"/>
</dbReference>
<dbReference type="InterPro" id="IPR029063">
    <property type="entry name" value="SAM-dependent_MTases_sf"/>
</dbReference>
<feature type="domain" description="Methyltransferase type 11" evidence="2">
    <location>
        <begin position="63"/>
        <end position="156"/>
    </location>
</feature>
<sequence length="277" mass="29176">MRGGASGRGPDEQRCGGDGTGARVLDYDEEAERYDAWRGGEPRAAAAAEAVLGLVPAGACGLLDVACGTGIVTRRLAAGRPGLRVTGLDRAPAMVGHAAARLPGAVVRADGRRLPFRDEEFDAVSSVWLLHLVEDATDARRIVAECARVLRPGGVWITTVDKGASHNVGSDIDVVLSTRPHRPASDTAALVASYAAEAGLLPAGQAGFAGRGQGRSPRRAITDLRRGWFVTLPPRHPLADEFAARLAALPDQDRPRPDPVFRLSAFRKPVPGPLPDE</sequence>
<comment type="caution">
    <text evidence="3">The sequence shown here is derived from an EMBL/GenBank/DDBJ whole genome shotgun (WGS) entry which is preliminary data.</text>
</comment>
<evidence type="ECO:0000313" key="4">
    <source>
        <dbReference type="Proteomes" id="UP001230654"/>
    </source>
</evidence>
<accession>A0ABU0P128</accession>
<feature type="region of interest" description="Disordered" evidence="1">
    <location>
        <begin position="249"/>
        <end position="277"/>
    </location>
</feature>
<dbReference type="SUPFAM" id="SSF53335">
    <property type="entry name" value="S-adenosyl-L-methionine-dependent methyltransferases"/>
    <property type="match status" value="1"/>
</dbReference>
<evidence type="ECO:0000259" key="2">
    <source>
        <dbReference type="Pfam" id="PF08241"/>
    </source>
</evidence>
<dbReference type="Pfam" id="PF08241">
    <property type="entry name" value="Methyltransf_11"/>
    <property type="match status" value="1"/>
</dbReference>
<keyword evidence="3" id="KW-0489">Methyltransferase</keyword>
<evidence type="ECO:0000313" key="3">
    <source>
        <dbReference type="EMBL" id="MDQ0584425.1"/>
    </source>
</evidence>
<reference evidence="3 4" key="1">
    <citation type="submission" date="2023-07" db="EMBL/GenBank/DDBJ databases">
        <title>Comparative genomics of wheat-associated soil bacteria to identify genetic determinants of phenazine resistance.</title>
        <authorList>
            <person name="Mouncey N."/>
        </authorList>
    </citation>
    <scope>NUCLEOTIDE SEQUENCE [LARGE SCALE GENOMIC DNA]</scope>
    <source>
        <strain evidence="3 4">B2I6</strain>
    </source>
</reference>
<dbReference type="PANTHER" id="PTHR43591">
    <property type="entry name" value="METHYLTRANSFERASE"/>
    <property type="match status" value="1"/>
</dbReference>
<evidence type="ECO:0000256" key="1">
    <source>
        <dbReference type="SAM" id="MobiDB-lite"/>
    </source>
</evidence>
<keyword evidence="4" id="KW-1185">Reference proteome</keyword>
<feature type="region of interest" description="Disordered" evidence="1">
    <location>
        <begin position="1"/>
        <end position="22"/>
    </location>
</feature>
<dbReference type="Proteomes" id="UP001230654">
    <property type="component" value="Unassembled WGS sequence"/>
</dbReference>
<keyword evidence="3" id="KW-0808">Transferase</keyword>
<dbReference type="CDD" id="cd02440">
    <property type="entry name" value="AdoMet_MTases"/>
    <property type="match status" value="1"/>
</dbReference>
<dbReference type="GO" id="GO:0032259">
    <property type="term" value="P:methylation"/>
    <property type="evidence" value="ECO:0007669"/>
    <property type="project" value="UniProtKB-KW"/>
</dbReference>
<name>A0ABU0P128_STRRH</name>
<organism evidence="3 4">
    <name type="scientific">Streptomyces rishiriensis</name>
    <dbReference type="NCBI Taxonomy" id="68264"/>
    <lineage>
        <taxon>Bacteria</taxon>
        <taxon>Bacillati</taxon>
        <taxon>Actinomycetota</taxon>
        <taxon>Actinomycetes</taxon>
        <taxon>Kitasatosporales</taxon>
        <taxon>Streptomycetaceae</taxon>
        <taxon>Streptomyces</taxon>
    </lineage>
</organism>
<proteinExistence type="predicted"/>
<protein>
    <submittedName>
        <fullName evidence="3">SAM-dependent methyltransferase</fullName>
    </submittedName>
</protein>